<dbReference type="AlphaFoldDB" id="A0A9D3X2D5"/>
<proteinExistence type="predicted"/>
<reference evidence="1" key="1">
    <citation type="submission" date="2021-09" db="EMBL/GenBank/DDBJ databases">
        <title>The genome of Mauremys mutica provides insights into the evolution of semi-aquatic lifestyle.</title>
        <authorList>
            <person name="Gong S."/>
            <person name="Gao Y."/>
        </authorList>
    </citation>
    <scope>NUCLEOTIDE SEQUENCE</scope>
    <source>
        <strain evidence="1">MM-2020</strain>
        <tissue evidence="1">Muscle</tissue>
    </source>
</reference>
<dbReference type="Proteomes" id="UP000827986">
    <property type="component" value="Unassembled WGS sequence"/>
</dbReference>
<accession>A0A9D3X2D5</accession>
<feature type="non-terminal residue" evidence="1">
    <location>
        <position position="1"/>
    </location>
</feature>
<evidence type="ECO:0000313" key="2">
    <source>
        <dbReference type="Proteomes" id="UP000827986"/>
    </source>
</evidence>
<organism evidence="1 2">
    <name type="scientific">Mauremys mutica</name>
    <name type="common">yellowpond turtle</name>
    <dbReference type="NCBI Taxonomy" id="74926"/>
    <lineage>
        <taxon>Eukaryota</taxon>
        <taxon>Metazoa</taxon>
        <taxon>Chordata</taxon>
        <taxon>Craniata</taxon>
        <taxon>Vertebrata</taxon>
        <taxon>Euteleostomi</taxon>
        <taxon>Archelosauria</taxon>
        <taxon>Testudinata</taxon>
        <taxon>Testudines</taxon>
        <taxon>Cryptodira</taxon>
        <taxon>Durocryptodira</taxon>
        <taxon>Testudinoidea</taxon>
        <taxon>Geoemydidae</taxon>
        <taxon>Geoemydinae</taxon>
        <taxon>Mauremys</taxon>
    </lineage>
</organism>
<comment type="caution">
    <text evidence="1">The sequence shown here is derived from an EMBL/GenBank/DDBJ whole genome shotgun (WGS) entry which is preliminary data.</text>
</comment>
<feature type="non-terminal residue" evidence="1">
    <location>
        <position position="75"/>
    </location>
</feature>
<keyword evidence="2" id="KW-1185">Reference proteome</keyword>
<dbReference type="EMBL" id="JAHDVG010000483">
    <property type="protein sequence ID" value="KAH1171596.1"/>
    <property type="molecule type" value="Genomic_DNA"/>
</dbReference>
<gene>
    <name evidence="1" type="ORF">KIL84_007214</name>
</gene>
<sequence length="75" mass="8336">DYAECIVFEHRGWALAVPTGHKQFLPRTFSCGHNEKCTGQTDQASSLGELLEQHHPSTSKHILAVQISCADFKVK</sequence>
<name>A0A9D3X2D5_9SAUR</name>
<evidence type="ECO:0000313" key="1">
    <source>
        <dbReference type="EMBL" id="KAH1171596.1"/>
    </source>
</evidence>
<protein>
    <submittedName>
        <fullName evidence="1">Uncharacterized protein</fullName>
    </submittedName>
</protein>